<keyword evidence="3" id="KW-0732">Signal</keyword>
<comment type="caution">
    <text evidence="4">The sequence shown here is derived from an EMBL/GenBank/DDBJ whole genome shotgun (WGS) entry which is preliminary data.</text>
</comment>
<protein>
    <submittedName>
        <fullName evidence="4">Putative deoxyribonuclease II family protein</fullName>
    </submittedName>
</protein>
<organism evidence="4 5">
    <name type="scientific">Streblomastix strix</name>
    <dbReference type="NCBI Taxonomy" id="222440"/>
    <lineage>
        <taxon>Eukaryota</taxon>
        <taxon>Metamonada</taxon>
        <taxon>Preaxostyla</taxon>
        <taxon>Oxymonadida</taxon>
        <taxon>Streblomastigidae</taxon>
        <taxon>Streblomastix</taxon>
    </lineage>
</organism>
<feature type="chain" id="PRO_5023847128" evidence="3">
    <location>
        <begin position="20"/>
        <end position="417"/>
    </location>
</feature>
<feature type="non-terminal residue" evidence="4">
    <location>
        <position position="1"/>
    </location>
</feature>
<evidence type="ECO:0000256" key="3">
    <source>
        <dbReference type="SAM" id="SignalP"/>
    </source>
</evidence>
<feature type="signal peptide" evidence="3">
    <location>
        <begin position="1"/>
        <end position="19"/>
    </location>
</feature>
<dbReference type="OrthoDB" id="10261598at2759"/>
<dbReference type="EMBL" id="SNRW01021693">
    <property type="protein sequence ID" value="KAA6364405.1"/>
    <property type="molecule type" value="Genomic_DNA"/>
</dbReference>
<sequence length="417" mass="46511">LKNAVILYALFSAIHFTTALNCVSSSGSNKDWWILLKTPRLSSSKSSFVKNGTAYTYIDSTTKSLIFLNKDITASDSPLAKTLEPLYQNKFELSYMYNDETPENKTGTNYGHTKGVIGFAGNEGFWLLHSCPAFPPSPLQSFSYPDDGLIYGQSFLCLTLDVKNLNQVGILQQYNHPLIYINRITTSASLIMPDLSAAMNGTFISKKGDSKILDLTTQNNTKFRGYAKNAPYGKELQGELIAPDIDEDMEWQTWMRPFESPYCPSKKTNQVYNIQNVSASIDSTQTNSESRNNKDISNSKKYFTSIESENIKDEYGSNDLNANDLIWGTGNDHSKWGISLGSRNTKNKNIIKRITSLFKNSISASSQNNTFCIGDMNRMASQKKRGGGAVCMQNKAVHDMLAQIITKDDKQDCKSVE</sequence>
<evidence type="ECO:0000313" key="4">
    <source>
        <dbReference type="EMBL" id="KAA6364405.1"/>
    </source>
</evidence>
<evidence type="ECO:0000256" key="1">
    <source>
        <dbReference type="ARBA" id="ARBA00007527"/>
    </source>
</evidence>
<dbReference type="AlphaFoldDB" id="A0A5J4U419"/>
<reference evidence="4 5" key="1">
    <citation type="submission" date="2019-03" db="EMBL/GenBank/DDBJ databases">
        <title>Single cell metagenomics reveals metabolic interactions within the superorganism composed of flagellate Streblomastix strix and complex community of Bacteroidetes bacteria on its surface.</title>
        <authorList>
            <person name="Treitli S.C."/>
            <person name="Kolisko M."/>
            <person name="Husnik F."/>
            <person name="Keeling P."/>
            <person name="Hampl V."/>
        </authorList>
    </citation>
    <scope>NUCLEOTIDE SEQUENCE [LARGE SCALE GENOMIC DNA]</scope>
    <source>
        <strain evidence="4">ST1C</strain>
    </source>
</reference>
<dbReference type="CDD" id="cd09120">
    <property type="entry name" value="PLDc_DNaseII_1"/>
    <property type="match status" value="1"/>
</dbReference>
<dbReference type="InterPro" id="IPR004947">
    <property type="entry name" value="DNase_II"/>
</dbReference>
<dbReference type="Pfam" id="PF03265">
    <property type="entry name" value="DNase_II"/>
    <property type="match status" value="1"/>
</dbReference>
<keyword evidence="2" id="KW-0378">Hydrolase</keyword>
<evidence type="ECO:0000256" key="2">
    <source>
        <dbReference type="ARBA" id="ARBA00022801"/>
    </source>
</evidence>
<dbReference type="Proteomes" id="UP000324800">
    <property type="component" value="Unassembled WGS sequence"/>
</dbReference>
<comment type="similarity">
    <text evidence="1">Belongs to the DNase II family.</text>
</comment>
<dbReference type="GO" id="GO:0004531">
    <property type="term" value="F:deoxyribonuclease II activity"/>
    <property type="evidence" value="ECO:0007669"/>
    <property type="project" value="InterPro"/>
</dbReference>
<name>A0A5J4U419_9EUKA</name>
<dbReference type="PANTHER" id="PTHR10858:SF23">
    <property type="entry name" value="DEOXYRIBONUCLEASE II"/>
    <property type="match status" value="1"/>
</dbReference>
<proteinExistence type="inferred from homology"/>
<dbReference type="PANTHER" id="PTHR10858">
    <property type="entry name" value="DEOXYRIBONUCLEASE II"/>
    <property type="match status" value="1"/>
</dbReference>
<evidence type="ECO:0000313" key="5">
    <source>
        <dbReference type="Proteomes" id="UP000324800"/>
    </source>
</evidence>
<accession>A0A5J4U419</accession>
<gene>
    <name evidence="4" type="ORF">EZS28_040068</name>
</gene>